<reference evidence="1 2" key="1">
    <citation type="submission" date="2017-08" db="EMBL/GenBank/DDBJ databases">
        <title>Draft Genome Sequence of the Marine Bacterium Oceanimonas baumannii ATCC 700832.</title>
        <authorList>
            <person name="Mcclelland W.D."/>
            <person name="Brennan M.A."/>
            <person name="Trachtenberg A.M."/>
            <person name="Maclea K.S."/>
        </authorList>
    </citation>
    <scope>NUCLEOTIDE SEQUENCE [LARGE SCALE GENOMIC DNA]</scope>
    <source>
        <strain evidence="1 2">ATCC 700832</strain>
    </source>
</reference>
<accession>A0A235CJY8</accession>
<dbReference type="AlphaFoldDB" id="A0A235CJY8"/>
<dbReference type="OrthoDB" id="5600690at2"/>
<name>A0A235CJY8_9GAMM</name>
<evidence type="ECO:0000313" key="2">
    <source>
        <dbReference type="Proteomes" id="UP000243640"/>
    </source>
</evidence>
<dbReference type="Proteomes" id="UP000243640">
    <property type="component" value="Unassembled WGS sequence"/>
</dbReference>
<organism evidence="1 2">
    <name type="scientific">Oceanimonas baumannii</name>
    <dbReference type="NCBI Taxonomy" id="129578"/>
    <lineage>
        <taxon>Bacteria</taxon>
        <taxon>Pseudomonadati</taxon>
        <taxon>Pseudomonadota</taxon>
        <taxon>Gammaproteobacteria</taxon>
        <taxon>Aeromonadales</taxon>
        <taxon>Aeromonadaceae</taxon>
        <taxon>Oceanimonas</taxon>
    </lineage>
</organism>
<sequence length="89" mass="9764">MTERELFRRFYRAARLDAQAGIADIELRHIITEDAVNSGFSPATVLQIRAAALNASINAMLPVREPSKQSVAIQTMVFTFGRVTKGVSA</sequence>
<protein>
    <submittedName>
        <fullName evidence="1">Uncharacterized protein</fullName>
    </submittedName>
</protein>
<evidence type="ECO:0000313" key="1">
    <source>
        <dbReference type="EMBL" id="OYD24766.1"/>
    </source>
</evidence>
<gene>
    <name evidence="1" type="ORF">B6S09_08820</name>
</gene>
<comment type="caution">
    <text evidence="1">The sequence shown here is derived from an EMBL/GenBank/DDBJ whole genome shotgun (WGS) entry which is preliminary data.</text>
</comment>
<proteinExistence type="predicted"/>
<dbReference type="EMBL" id="NQJF01000006">
    <property type="protein sequence ID" value="OYD24766.1"/>
    <property type="molecule type" value="Genomic_DNA"/>
</dbReference>